<reference evidence="1" key="1">
    <citation type="submission" date="2024-02" db="EMBL/GenBank/DDBJ databases">
        <authorList>
            <consortium name="ELIXIR-Norway"/>
            <consortium name="Elixir Norway"/>
        </authorList>
    </citation>
    <scope>NUCLEOTIDE SEQUENCE</scope>
</reference>
<dbReference type="Proteomes" id="UP001497444">
    <property type="component" value="Unassembled WGS sequence"/>
</dbReference>
<evidence type="ECO:0000313" key="1">
    <source>
        <dbReference type="EMBL" id="CAK9250660.1"/>
    </source>
</evidence>
<sequence>MTKDRFLEHQMAIIQIGRILNSLEIEDFISEMENAKENPIVDPVMKLKAETSMKLLITLGKTLLPVRVAFQDVFKTVILSEAGK</sequence>
<name>A0ABP0VAZ3_9BRYO</name>
<protein>
    <submittedName>
        <fullName evidence="1">Uncharacterized protein</fullName>
    </submittedName>
</protein>
<organism evidence="1 2">
    <name type="scientific">Sphagnum jensenii</name>
    <dbReference type="NCBI Taxonomy" id="128206"/>
    <lineage>
        <taxon>Eukaryota</taxon>
        <taxon>Viridiplantae</taxon>
        <taxon>Streptophyta</taxon>
        <taxon>Embryophyta</taxon>
        <taxon>Bryophyta</taxon>
        <taxon>Sphagnophytina</taxon>
        <taxon>Sphagnopsida</taxon>
        <taxon>Sphagnales</taxon>
        <taxon>Sphagnaceae</taxon>
        <taxon>Sphagnum</taxon>
    </lineage>
</organism>
<evidence type="ECO:0000313" key="2">
    <source>
        <dbReference type="Proteomes" id="UP001497444"/>
    </source>
</evidence>
<comment type="caution">
    <text evidence="1">The sequence shown here is derived from an EMBL/GenBank/DDBJ whole genome shotgun (WGS) entry which is preliminary data.</text>
</comment>
<keyword evidence="2" id="KW-1185">Reference proteome</keyword>
<accession>A0ABP0VAZ3</accession>
<proteinExistence type="predicted"/>
<gene>
    <name evidence="1" type="ORF">CSSPJE1EN1_LOCUS26038</name>
</gene>
<dbReference type="EMBL" id="CAXAQS010000214">
    <property type="protein sequence ID" value="CAK9250660.1"/>
    <property type="molecule type" value="Genomic_DNA"/>
</dbReference>